<sequence length="696" mass="79849">MNISKRQRDILEFLLRQSHEITAGDIAEEIKVSTRTVHRELSAVEKWLAYYDARLEKKSGIGIFIDAGPNRRSSLIEQLHAAEQVNYSAEERKIYSLCVLLEDEEPIKLLALAADMKVTVATVSSDLDDLESWIEQRGLQLVRRRGYGVQITGEEIDKRRAMAELVLEHLDESDLFGQEWAKNTGAGGTRKLMELMGRSHILVIEGALWQPNEKWLEDLVESKYMELLIQLCITVHRILGGSFVKRSGIWGKDAMSGSRELMVQRLCAELEEALTFTIPDEEKHYIAELFRAAEDESTRLLPLQDWVTLETVRELIRRVEIRSSYQFEDDRLLREGLIDHVQAALHRLNEGRSIRNPLLQQIRRDYERLFQDVKAAVEEMSSTPGIHTLDVPDEEIGFLVMHFGASIERMRQLRREVRAMVVCTSGIGSSRLLATRLAKELPQIQIVDRVSWYEAARIPDESYDLIISTVDLPLPIDRYLKISPLLTQEESDRLRHFIQNITLKKERAGAADHMGGRREEVQWLSLLRDVLDEMVRLLEGFEVFQLGNLQLNLLETLQAVCEREASLGTTERPQIIADLLVERERSGTQLLPDTAVALFHTRSPYISRASLRLYRLEEPLLLETDASSGKVRHILLMLGPRELSKGSLEVLSEISALLLHEEMIRLLETGTREDIIAYMSEQLSEYFRSKIELGRK</sequence>
<proteinExistence type="predicted"/>
<dbReference type="InterPro" id="IPR036388">
    <property type="entry name" value="WH-like_DNA-bd_sf"/>
</dbReference>
<dbReference type="PROSITE" id="PS51372">
    <property type="entry name" value="PRD_2"/>
    <property type="match status" value="1"/>
</dbReference>
<dbReference type="CDD" id="cd05568">
    <property type="entry name" value="PTS_IIB_bgl_like"/>
    <property type="match status" value="1"/>
</dbReference>
<keyword evidence="3" id="KW-0805">Transcription regulation</keyword>
<organism evidence="9 10">
    <name type="scientific">Paenibacillus lacisoli</name>
    <dbReference type="NCBI Taxonomy" id="3064525"/>
    <lineage>
        <taxon>Bacteria</taxon>
        <taxon>Bacillati</taxon>
        <taxon>Bacillota</taxon>
        <taxon>Bacilli</taxon>
        <taxon>Bacillales</taxon>
        <taxon>Paenibacillaceae</taxon>
        <taxon>Paenibacillus</taxon>
    </lineage>
</organism>
<dbReference type="Gene3D" id="1.10.1790.10">
    <property type="entry name" value="PRD domain"/>
    <property type="match status" value="1"/>
</dbReference>
<keyword evidence="5" id="KW-0804">Transcription</keyword>
<dbReference type="InterPro" id="IPR050661">
    <property type="entry name" value="BglG_antiterminators"/>
</dbReference>
<dbReference type="PANTHER" id="PTHR30185:SF18">
    <property type="entry name" value="TRANSCRIPTIONAL REGULATOR MTLR"/>
    <property type="match status" value="1"/>
</dbReference>
<evidence type="ECO:0000256" key="3">
    <source>
        <dbReference type="ARBA" id="ARBA00023015"/>
    </source>
</evidence>
<dbReference type="PANTHER" id="PTHR30185">
    <property type="entry name" value="CRYPTIC BETA-GLUCOSIDE BGL OPERON ANTITERMINATOR"/>
    <property type="match status" value="1"/>
</dbReference>
<dbReference type="RefSeq" id="WP_305025369.1">
    <property type="nucleotide sequence ID" value="NZ_JAUQTB010000012.1"/>
</dbReference>
<dbReference type="InterPro" id="IPR013196">
    <property type="entry name" value="HTH_11"/>
</dbReference>
<feature type="domain" description="PTS EIIB type-2" evidence="7">
    <location>
        <begin position="417"/>
        <end position="506"/>
    </location>
</feature>
<feature type="domain" description="PRD" evidence="8">
    <location>
        <begin position="303"/>
        <end position="413"/>
    </location>
</feature>
<dbReference type="SUPFAM" id="SSF63520">
    <property type="entry name" value="PTS-regulatory domain, PRD"/>
    <property type="match status" value="1"/>
</dbReference>
<dbReference type="InterPro" id="IPR002178">
    <property type="entry name" value="PTS_EIIA_type-2_dom"/>
</dbReference>
<evidence type="ECO:0000256" key="5">
    <source>
        <dbReference type="ARBA" id="ARBA00023163"/>
    </source>
</evidence>
<comment type="caution">
    <text evidence="9">The sequence shown here is derived from an EMBL/GenBank/DDBJ whole genome shotgun (WGS) entry which is preliminary data.</text>
</comment>
<keyword evidence="1" id="KW-0808">Transferase</keyword>
<dbReference type="SUPFAM" id="SSF55804">
    <property type="entry name" value="Phoshotransferase/anion transport protein"/>
    <property type="match status" value="1"/>
</dbReference>
<evidence type="ECO:0000259" key="7">
    <source>
        <dbReference type="PROSITE" id="PS51099"/>
    </source>
</evidence>
<accession>A0ABT9CFX3</accession>
<evidence type="ECO:0000256" key="2">
    <source>
        <dbReference type="ARBA" id="ARBA00022737"/>
    </source>
</evidence>
<dbReference type="Pfam" id="PF00359">
    <property type="entry name" value="PTS_EIIA_2"/>
    <property type="match status" value="1"/>
</dbReference>
<dbReference type="PROSITE" id="PS51099">
    <property type="entry name" value="PTS_EIIB_TYPE_2"/>
    <property type="match status" value="1"/>
</dbReference>
<dbReference type="InterPro" id="IPR036390">
    <property type="entry name" value="WH_DNA-bd_sf"/>
</dbReference>
<dbReference type="Gene3D" id="3.40.50.2300">
    <property type="match status" value="1"/>
</dbReference>
<dbReference type="InterPro" id="IPR011608">
    <property type="entry name" value="PRD"/>
</dbReference>
<feature type="domain" description="PTS EIIA type-2" evidence="6">
    <location>
        <begin position="536"/>
        <end position="682"/>
    </location>
</feature>
<evidence type="ECO:0000259" key="8">
    <source>
        <dbReference type="PROSITE" id="PS51372"/>
    </source>
</evidence>
<dbReference type="InterPro" id="IPR007737">
    <property type="entry name" value="Mga_HTH"/>
</dbReference>
<keyword evidence="10" id="KW-1185">Reference proteome</keyword>
<dbReference type="Pfam" id="PF08279">
    <property type="entry name" value="HTH_11"/>
    <property type="match status" value="1"/>
</dbReference>
<dbReference type="SUPFAM" id="SSF52794">
    <property type="entry name" value="PTS system IIB component-like"/>
    <property type="match status" value="1"/>
</dbReference>
<dbReference type="Pfam" id="PF05043">
    <property type="entry name" value="Mga"/>
    <property type="match status" value="1"/>
</dbReference>
<dbReference type="EMBL" id="JAUQTB010000012">
    <property type="protein sequence ID" value="MDO7908152.1"/>
    <property type="molecule type" value="Genomic_DNA"/>
</dbReference>
<protein>
    <submittedName>
        <fullName evidence="9">BglG family transcription antiterminator</fullName>
    </submittedName>
</protein>
<dbReference type="Pfam" id="PF00874">
    <property type="entry name" value="PRD"/>
    <property type="match status" value="1"/>
</dbReference>
<reference evidence="9 10" key="1">
    <citation type="submission" date="2023-07" db="EMBL/GenBank/DDBJ databases">
        <title>Paenibacillus sp. JX-17 nov. isolated from soil.</title>
        <authorList>
            <person name="Wan Y."/>
            <person name="Liu B."/>
        </authorList>
    </citation>
    <scope>NUCLEOTIDE SEQUENCE [LARGE SCALE GENOMIC DNA]</scope>
    <source>
        <strain evidence="9 10">JX-17</strain>
    </source>
</reference>
<keyword evidence="4" id="KW-0010">Activator</keyword>
<evidence type="ECO:0000313" key="9">
    <source>
        <dbReference type="EMBL" id="MDO7908152.1"/>
    </source>
</evidence>
<dbReference type="InterPro" id="IPR036095">
    <property type="entry name" value="PTS_EIIB-like_sf"/>
</dbReference>
<evidence type="ECO:0000259" key="6">
    <source>
        <dbReference type="PROSITE" id="PS51094"/>
    </source>
</evidence>
<name>A0ABT9CFX3_9BACL</name>
<dbReference type="InterPro" id="IPR016152">
    <property type="entry name" value="PTrfase/Anion_transptr"/>
</dbReference>
<evidence type="ECO:0000256" key="1">
    <source>
        <dbReference type="ARBA" id="ARBA00022679"/>
    </source>
</evidence>
<evidence type="ECO:0000313" key="10">
    <source>
        <dbReference type="Proteomes" id="UP001240171"/>
    </source>
</evidence>
<dbReference type="PROSITE" id="PS51094">
    <property type="entry name" value="PTS_EIIA_TYPE_2"/>
    <property type="match status" value="1"/>
</dbReference>
<dbReference type="Proteomes" id="UP001240171">
    <property type="component" value="Unassembled WGS sequence"/>
</dbReference>
<keyword evidence="2" id="KW-0677">Repeat</keyword>
<dbReference type="InterPro" id="IPR013011">
    <property type="entry name" value="PTS_EIIB_2"/>
</dbReference>
<dbReference type="InterPro" id="IPR036634">
    <property type="entry name" value="PRD_sf"/>
</dbReference>
<gene>
    <name evidence="9" type="ORF">Q5741_17225</name>
</gene>
<dbReference type="Gene3D" id="3.40.930.10">
    <property type="entry name" value="Mannitol-specific EII, Chain A"/>
    <property type="match status" value="1"/>
</dbReference>
<dbReference type="Gene3D" id="1.10.10.10">
    <property type="entry name" value="Winged helix-like DNA-binding domain superfamily/Winged helix DNA-binding domain"/>
    <property type="match status" value="1"/>
</dbReference>
<dbReference type="SUPFAM" id="SSF46785">
    <property type="entry name" value="Winged helix' DNA-binding domain"/>
    <property type="match status" value="2"/>
</dbReference>
<evidence type="ECO:0000256" key="4">
    <source>
        <dbReference type="ARBA" id="ARBA00023159"/>
    </source>
</evidence>